<dbReference type="InterPro" id="IPR004435">
    <property type="entry name" value="MobB_dom"/>
</dbReference>
<gene>
    <name evidence="2" type="ORF">ATL39_1696</name>
</gene>
<dbReference type="Gene3D" id="3.40.50.300">
    <property type="entry name" value="P-loop containing nucleotide triphosphate hydrolases"/>
    <property type="match status" value="1"/>
</dbReference>
<name>A0A419V4I6_9BACL</name>
<evidence type="ECO:0000259" key="1">
    <source>
        <dbReference type="Pfam" id="PF03205"/>
    </source>
</evidence>
<dbReference type="OrthoDB" id="9786803at2"/>
<dbReference type="SUPFAM" id="SSF52540">
    <property type="entry name" value="P-loop containing nucleoside triphosphate hydrolases"/>
    <property type="match status" value="1"/>
</dbReference>
<dbReference type="PANTHER" id="PTHR40072:SF1">
    <property type="entry name" value="MOLYBDOPTERIN-GUANINE DINUCLEOTIDE BIOSYNTHESIS ADAPTER PROTEIN"/>
    <property type="match status" value="1"/>
</dbReference>
<dbReference type="PANTHER" id="PTHR40072">
    <property type="entry name" value="MOLYBDOPTERIN-GUANINE DINUCLEOTIDE BIOSYNTHESIS ADAPTER PROTEIN-RELATED"/>
    <property type="match status" value="1"/>
</dbReference>
<reference evidence="2 3" key="1">
    <citation type="submission" date="2018-09" db="EMBL/GenBank/DDBJ databases">
        <title>Genomic Encyclopedia of Archaeal and Bacterial Type Strains, Phase II (KMG-II): from individual species to whole genera.</title>
        <authorList>
            <person name="Goeker M."/>
        </authorList>
    </citation>
    <scope>NUCLEOTIDE SEQUENCE [LARGE SCALE GENOMIC DNA]</scope>
    <source>
        <strain evidence="2 3">DSM 17008</strain>
    </source>
</reference>
<dbReference type="GO" id="GO:0006777">
    <property type="term" value="P:Mo-molybdopterin cofactor biosynthetic process"/>
    <property type="evidence" value="ECO:0007669"/>
    <property type="project" value="InterPro"/>
</dbReference>
<dbReference type="Pfam" id="PF03205">
    <property type="entry name" value="MobB"/>
    <property type="match status" value="1"/>
</dbReference>
<organism evidence="2 3">
    <name type="scientific">Sinobaca qinghaiensis</name>
    <dbReference type="NCBI Taxonomy" id="342944"/>
    <lineage>
        <taxon>Bacteria</taxon>
        <taxon>Bacillati</taxon>
        <taxon>Bacillota</taxon>
        <taxon>Bacilli</taxon>
        <taxon>Bacillales</taxon>
        <taxon>Sporolactobacillaceae</taxon>
        <taxon>Sinobaca</taxon>
    </lineage>
</organism>
<sequence length="172" mass="19156">MAVEQHRPVLQITGFQNSGKTTLAEKLIRAFSDMGWSTGTIKHHGHGGTPDNLEDKDSGRHLAAGASAAFVEGGGMLHIQSPGAGWPLERLIEAQALFDPDIILVEGYKKAAYPKVVMIRTKEDMKQLKDSEQVLCFISWDKNLTEEKTPVFFIEDTPKYVEFIINQMRDAL</sequence>
<proteinExistence type="predicted"/>
<accession>A0A419V4I6</accession>
<dbReference type="RefSeq" id="WP_120192898.1">
    <property type="nucleotide sequence ID" value="NZ_RAPK01000008.1"/>
</dbReference>
<evidence type="ECO:0000313" key="2">
    <source>
        <dbReference type="EMBL" id="RKD73403.1"/>
    </source>
</evidence>
<comment type="caution">
    <text evidence="2">The sequence shown here is derived from an EMBL/GenBank/DDBJ whole genome shotgun (WGS) entry which is preliminary data.</text>
</comment>
<dbReference type="AlphaFoldDB" id="A0A419V4I6"/>
<dbReference type="Proteomes" id="UP000285120">
    <property type="component" value="Unassembled WGS sequence"/>
</dbReference>
<protein>
    <submittedName>
        <fullName evidence="2">Molybdopterin-guanine dinucleotide biosynthesis protein B</fullName>
    </submittedName>
</protein>
<dbReference type="InterPro" id="IPR052539">
    <property type="entry name" value="MGD_biosynthesis_adapter"/>
</dbReference>
<evidence type="ECO:0000313" key="3">
    <source>
        <dbReference type="Proteomes" id="UP000285120"/>
    </source>
</evidence>
<keyword evidence="3" id="KW-1185">Reference proteome</keyword>
<dbReference type="NCBIfam" id="TIGR00176">
    <property type="entry name" value="mobB"/>
    <property type="match status" value="1"/>
</dbReference>
<dbReference type="EMBL" id="RAPK01000008">
    <property type="protein sequence ID" value="RKD73403.1"/>
    <property type="molecule type" value="Genomic_DNA"/>
</dbReference>
<dbReference type="CDD" id="cd03116">
    <property type="entry name" value="MobB"/>
    <property type="match status" value="1"/>
</dbReference>
<feature type="domain" description="Molybdopterin-guanine dinucleotide biosynthesis protein B (MobB)" evidence="1">
    <location>
        <begin position="9"/>
        <end position="139"/>
    </location>
</feature>
<dbReference type="InterPro" id="IPR027417">
    <property type="entry name" value="P-loop_NTPase"/>
</dbReference>
<dbReference type="GO" id="GO:0005525">
    <property type="term" value="F:GTP binding"/>
    <property type="evidence" value="ECO:0007669"/>
    <property type="project" value="InterPro"/>
</dbReference>